<dbReference type="EMBL" id="GL385399">
    <property type="protein sequence ID" value="EJT72181.1"/>
    <property type="molecule type" value="Genomic_DNA"/>
</dbReference>
<evidence type="ECO:0000313" key="3">
    <source>
        <dbReference type="EnsemblFungi" id="EJT72181"/>
    </source>
</evidence>
<gene>
    <name evidence="3" type="primary">20349506</name>
    <name evidence="2" type="ORF">GGTG_09048</name>
</gene>
<reference evidence="3" key="4">
    <citation type="journal article" date="2015" name="G3 (Bethesda)">
        <title>Genome sequences of three phytopathogenic species of the Magnaporthaceae family of fungi.</title>
        <authorList>
            <person name="Okagaki L.H."/>
            <person name="Nunes C.C."/>
            <person name="Sailsbery J."/>
            <person name="Clay B."/>
            <person name="Brown D."/>
            <person name="John T."/>
            <person name="Oh Y."/>
            <person name="Young N."/>
            <person name="Fitzgerald M."/>
            <person name="Haas B.J."/>
            <person name="Zeng Q."/>
            <person name="Young S."/>
            <person name="Adiconis X."/>
            <person name="Fan L."/>
            <person name="Levin J.Z."/>
            <person name="Mitchell T.K."/>
            <person name="Okubara P.A."/>
            <person name="Farman M.L."/>
            <person name="Kohn L.M."/>
            <person name="Birren B."/>
            <person name="Ma L.-J."/>
            <person name="Dean R.A."/>
        </authorList>
    </citation>
    <scope>NUCLEOTIDE SEQUENCE</scope>
    <source>
        <strain evidence="3">R3-111a-1</strain>
    </source>
</reference>
<evidence type="ECO:0000313" key="2">
    <source>
        <dbReference type="EMBL" id="EJT72181.1"/>
    </source>
</evidence>
<dbReference type="VEuPathDB" id="FungiDB:GGTG_09048"/>
<sequence>MQVSVRNRWCSGHAVRRDARFEQFNTLLATETTKSTLASSRLKATSSVYAAASSPPLTVLGSSASSPSMTTNGPNRLAPRAPSTLHHPPPQPAPARLSITALGAPPCPPDQHELRHHTCSYLGSGPVAMPAGGSAPPLMICRPSCPRAPSACPCGSRSWARARLTCSLTHGVTPASAGSASIPGSGAPDADVLLCRPAPGIVKWTSRDPTWRAASMRSAPDQS</sequence>
<protein>
    <submittedName>
        <fullName evidence="2 3">Uncharacterized protein</fullName>
    </submittedName>
</protein>
<evidence type="ECO:0000256" key="1">
    <source>
        <dbReference type="SAM" id="MobiDB-lite"/>
    </source>
</evidence>
<keyword evidence="4" id="KW-1185">Reference proteome</keyword>
<organism evidence="2">
    <name type="scientific">Gaeumannomyces tritici (strain R3-111a-1)</name>
    <name type="common">Wheat and barley take-all root rot fungus</name>
    <name type="synonym">Gaeumannomyces graminis var. tritici</name>
    <dbReference type="NCBI Taxonomy" id="644352"/>
    <lineage>
        <taxon>Eukaryota</taxon>
        <taxon>Fungi</taxon>
        <taxon>Dikarya</taxon>
        <taxon>Ascomycota</taxon>
        <taxon>Pezizomycotina</taxon>
        <taxon>Sordariomycetes</taxon>
        <taxon>Sordariomycetidae</taxon>
        <taxon>Magnaporthales</taxon>
        <taxon>Magnaporthaceae</taxon>
        <taxon>Gaeumannomyces</taxon>
    </lineage>
</organism>
<dbReference type="EnsemblFungi" id="EJT72181">
    <property type="protein sequence ID" value="EJT72181"/>
    <property type="gene ID" value="GGTG_09048"/>
</dbReference>
<reference evidence="3" key="5">
    <citation type="submission" date="2018-04" db="UniProtKB">
        <authorList>
            <consortium name="EnsemblFungi"/>
        </authorList>
    </citation>
    <scope>IDENTIFICATION</scope>
    <source>
        <strain evidence="3">R3-111a-1</strain>
    </source>
</reference>
<feature type="compositionally biased region" description="Polar residues" evidence="1">
    <location>
        <begin position="61"/>
        <end position="74"/>
    </location>
</feature>
<reference evidence="2" key="2">
    <citation type="submission" date="2010-07" db="EMBL/GenBank/DDBJ databases">
        <authorList>
            <consortium name="The Broad Institute Genome Sequencing Platform"/>
            <consortium name="Broad Institute Genome Sequencing Center for Infectious Disease"/>
            <person name="Ma L.-J."/>
            <person name="Dead R."/>
            <person name="Young S."/>
            <person name="Zeng Q."/>
            <person name="Koehrsen M."/>
            <person name="Alvarado L."/>
            <person name="Berlin A."/>
            <person name="Chapman S.B."/>
            <person name="Chen Z."/>
            <person name="Freedman E."/>
            <person name="Gellesch M."/>
            <person name="Goldberg J."/>
            <person name="Griggs A."/>
            <person name="Gujja S."/>
            <person name="Heilman E.R."/>
            <person name="Heiman D."/>
            <person name="Hepburn T."/>
            <person name="Howarth C."/>
            <person name="Jen D."/>
            <person name="Larson L."/>
            <person name="Mehta T."/>
            <person name="Neiman D."/>
            <person name="Pearson M."/>
            <person name="Roberts A."/>
            <person name="Saif S."/>
            <person name="Shea T."/>
            <person name="Shenoy N."/>
            <person name="Sisk P."/>
            <person name="Stolte C."/>
            <person name="Sykes S."/>
            <person name="Walk T."/>
            <person name="White J."/>
            <person name="Yandava C."/>
            <person name="Haas B."/>
            <person name="Nusbaum C."/>
            <person name="Birren B."/>
        </authorList>
    </citation>
    <scope>NUCLEOTIDE SEQUENCE</scope>
    <source>
        <strain evidence="2">R3-111a-1</strain>
    </source>
</reference>
<dbReference type="RefSeq" id="XP_009225155.1">
    <property type="nucleotide sequence ID" value="XM_009226891.1"/>
</dbReference>
<dbReference type="AlphaFoldDB" id="J3P6A7"/>
<dbReference type="GeneID" id="20349506"/>
<dbReference type="HOGENOM" id="CLU_1240216_0_0_1"/>
<proteinExistence type="predicted"/>
<reference evidence="2" key="3">
    <citation type="submission" date="2010-09" db="EMBL/GenBank/DDBJ databases">
        <title>Annotation of Gaeumannomyces graminis var. tritici R3-111a-1.</title>
        <authorList>
            <consortium name="The Broad Institute Genome Sequencing Platform"/>
            <person name="Ma L.-J."/>
            <person name="Dead R."/>
            <person name="Young S.K."/>
            <person name="Zeng Q."/>
            <person name="Gargeya S."/>
            <person name="Fitzgerald M."/>
            <person name="Haas B."/>
            <person name="Abouelleil A."/>
            <person name="Alvarado L."/>
            <person name="Arachchi H.M."/>
            <person name="Berlin A."/>
            <person name="Brown A."/>
            <person name="Chapman S.B."/>
            <person name="Chen Z."/>
            <person name="Dunbar C."/>
            <person name="Freedman E."/>
            <person name="Gearin G."/>
            <person name="Gellesch M."/>
            <person name="Goldberg J."/>
            <person name="Griggs A."/>
            <person name="Gujja S."/>
            <person name="Heiman D."/>
            <person name="Howarth C."/>
            <person name="Larson L."/>
            <person name="Lui A."/>
            <person name="MacDonald P.J.P."/>
            <person name="Mehta T."/>
            <person name="Montmayeur A."/>
            <person name="Murphy C."/>
            <person name="Neiman D."/>
            <person name="Pearson M."/>
            <person name="Priest M."/>
            <person name="Roberts A."/>
            <person name="Saif S."/>
            <person name="Shea T."/>
            <person name="Shenoy N."/>
            <person name="Sisk P."/>
            <person name="Stolte C."/>
            <person name="Sykes S."/>
            <person name="Yandava C."/>
            <person name="Wortman J."/>
            <person name="Nusbaum C."/>
            <person name="Birren B."/>
        </authorList>
    </citation>
    <scope>NUCLEOTIDE SEQUENCE</scope>
    <source>
        <strain evidence="2">R3-111a-1</strain>
    </source>
</reference>
<reference evidence="4" key="1">
    <citation type="submission" date="2010-07" db="EMBL/GenBank/DDBJ databases">
        <title>The genome sequence of Gaeumannomyces graminis var. tritici strain R3-111a-1.</title>
        <authorList>
            <consortium name="The Broad Institute Genome Sequencing Platform"/>
            <person name="Ma L.-J."/>
            <person name="Dead R."/>
            <person name="Young S."/>
            <person name="Zeng Q."/>
            <person name="Koehrsen M."/>
            <person name="Alvarado L."/>
            <person name="Berlin A."/>
            <person name="Chapman S.B."/>
            <person name="Chen Z."/>
            <person name="Freedman E."/>
            <person name="Gellesch M."/>
            <person name="Goldberg J."/>
            <person name="Griggs A."/>
            <person name="Gujja S."/>
            <person name="Heilman E.R."/>
            <person name="Heiman D."/>
            <person name="Hepburn T."/>
            <person name="Howarth C."/>
            <person name="Jen D."/>
            <person name="Larson L."/>
            <person name="Mehta T."/>
            <person name="Neiman D."/>
            <person name="Pearson M."/>
            <person name="Roberts A."/>
            <person name="Saif S."/>
            <person name="Shea T."/>
            <person name="Shenoy N."/>
            <person name="Sisk P."/>
            <person name="Stolte C."/>
            <person name="Sykes S."/>
            <person name="Walk T."/>
            <person name="White J."/>
            <person name="Yandava C."/>
            <person name="Haas B."/>
            <person name="Nusbaum C."/>
            <person name="Birren B."/>
        </authorList>
    </citation>
    <scope>NUCLEOTIDE SEQUENCE [LARGE SCALE GENOMIC DNA]</scope>
    <source>
        <strain evidence="4">R3-111a-1</strain>
    </source>
</reference>
<evidence type="ECO:0000313" key="4">
    <source>
        <dbReference type="Proteomes" id="UP000006039"/>
    </source>
</evidence>
<accession>J3P6A7</accession>
<name>J3P6A7_GAET3</name>
<feature type="region of interest" description="Disordered" evidence="1">
    <location>
        <begin position="61"/>
        <end position="97"/>
    </location>
</feature>
<dbReference type="Proteomes" id="UP000006039">
    <property type="component" value="Unassembled WGS sequence"/>
</dbReference>